<evidence type="ECO:0000313" key="3">
    <source>
        <dbReference type="EMBL" id="CAH3038744.1"/>
    </source>
</evidence>
<dbReference type="Pfam" id="PF08685">
    <property type="entry name" value="GON"/>
    <property type="match status" value="1"/>
</dbReference>
<feature type="non-terminal residue" evidence="3">
    <location>
        <position position="1"/>
    </location>
</feature>
<accession>A0ABN8MYA1</accession>
<dbReference type="EMBL" id="CALNXK010000006">
    <property type="protein sequence ID" value="CAH3038744.1"/>
    <property type="molecule type" value="Genomic_DNA"/>
</dbReference>
<comment type="caution">
    <text evidence="3">The sequence shown here is derived from an EMBL/GenBank/DDBJ whole genome shotgun (WGS) entry which is preliminary data.</text>
</comment>
<evidence type="ECO:0000313" key="4">
    <source>
        <dbReference type="Proteomes" id="UP001159405"/>
    </source>
</evidence>
<keyword evidence="4" id="KW-1185">Reference proteome</keyword>
<keyword evidence="1" id="KW-0479">Metal-binding</keyword>
<dbReference type="Proteomes" id="UP001159405">
    <property type="component" value="Unassembled WGS sequence"/>
</dbReference>
<organism evidence="3 4">
    <name type="scientific">Porites lobata</name>
    <dbReference type="NCBI Taxonomy" id="104759"/>
    <lineage>
        <taxon>Eukaryota</taxon>
        <taxon>Metazoa</taxon>
        <taxon>Cnidaria</taxon>
        <taxon>Anthozoa</taxon>
        <taxon>Hexacorallia</taxon>
        <taxon>Scleractinia</taxon>
        <taxon>Fungiina</taxon>
        <taxon>Poritidae</taxon>
        <taxon>Porites</taxon>
    </lineage>
</organism>
<gene>
    <name evidence="3" type="ORF">PLOB_00039419</name>
</gene>
<protein>
    <recommendedName>
        <fullName evidence="2">GON domain-containing protein</fullName>
    </recommendedName>
</protein>
<name>A0ABN8MYA1_9CNID</name>
<dbReference type="InterPro" id="IPR012314">
    <property type="entry name" value="Pept_M12B_GON-ADAMTSs"/>
</dbReference>
<feature type="domain" description="GON" evidence="2">
    <location>
        <begin position="1"/>
        <end position="208"/>
    </location>
</feature>
<dbReference type="PROSITE" id="PS51046">
    <property type="entry name" value="GON"/>
    <property type="match status" value="1"/>
</dbReference>
<reference evidence="3 4" key="1">
    <citation type="submission" date="2022-05" db="EMBL/GenBank/DDBJ databases">
        <authorList>
            <consortium name="Genoscope - CEA"/>
            <person name="William W."/>
        </authorList>
    </citation>
    <scope>NUCLEOTIDE SEQUENCE [LARGE SCALE GENOMIC DNA]</scope>
</reference>
<sequence>ATSCAGIKNARVGFSDGEYLIYVRPECNTPMKVYCHGMNTSSPKEFITLPAGVQNNYAHIYAKRLPHRPYSARYKCSGTPGRMNYTAAGLSRFRKVRVDLSRMAIIGDDFTFAKSNPFGKRIPYGSAGDCFSMHFGGKCRRGHFKVDLSQTGLRLKPSVRWKAIGFPPGIEMHEYKKSKDGTMVSAKCGGWCGQCRPVGEMLLEQTVCSQEE</sequence>
<evidence type="ECO:0000259" key="2">
    <source>
        <dbReference type="PROSITE" id="PS51046"/>
    </source>
</evidence>
<feature type="non-terminal residue" evidence="3">
    <location>
        <position position="212"/>
    </location>
</feature>
<evidence type="ECO:0000256" key="1">
    <source>
        <dbReference type="ARBA" id="ARBA00022723"/>
    </source>
</evidence>
<proteinExistence type="predicted"/>